<gene>
    <name evidence="2" type="ORF">WR25_15676</name>
</gene>
<evidence type="ECO:0000256" key="1">
    <source>
        <dbReference type="SAM" id="MobiDB-lite"/>
    </source>
</evidence>
<reference evidence="2 3" key="1">
    <citation type="journal article" date="2017" name="Curr. Biol.">
        <title>Genome architecture and evolution of a unichromosomal asexual nematode.</title>
        <authorList>
            <person name="Fradin H."/>
            <person name="Zegar C."/>
            <person name="Gutwein M."/>
            <person name="Lucas J."/>
            <person name="Kovtun M."/>
            <person name="Corcoran D."/>
            <person name="Baugh L.R."/>
            <person name="Kiontke K."/>
            <person name="Gunsalus K."/>
            <person name="Fitch D.H."/>
            <person name="Piano F."/>
        </authorList>
    </citation>
    <scope>NUCLEOTIDE SEQUENCE [LARGE SCALE GENOMIC DNA]</scope>
    <source>
        <strain evidence="2">PF1309</strain>
    </source>
</reference>
<sequence length="249" mass="28976">MEGDRLRENRRRQFDDAIRQSREKRRQLQDEYNRKKAQLQEELDENAAKRVNEKSAEYVRTDLMVNCQAFGDRMIGGLVDIQTANNEKNCRREYNLIVQRNKENANKLEDAVRDLGRFVNNIEGKKLDEEMEANIKMKLANIKKILSPGFGQNLDHDVNLMLQRSFSVNKDVAELRQENLKETFKNAQKTASRLSDIHRKLKRDLNLKTIRELMPELLENSKAMLESFNGLNMVNITNVDAARAALQAI</sequence>
<evidence type="ECO:0000313" key="2">
    <source>
        <dbReference type="EMBL" id="PAV56222.1"/>
    </source>
</evidence>
<comment type="caution">
    <text evidence="2">The sequence shown here is derived from an EMBL/GenBank/DDBJ whole genome shotgun (WGS) entry which is preliminary data.</text>
</comment>
<protein>
    <submittedName>
        <fullName evidence="2">Uncharacterized protein</fullName>
    </submittedName>
</protein>
<organism evidence="2 3">
    <name type="scientific">Diploscapter pachys</name>
    <dbReference type="NCBI Taxonomy" id="2018661"/>
    <lineage>
        <taxon>Eukaryota</taxon>
        <taxon>Metazoa</taxon>
        <taxon>Ecdysozoa</taxon>
        <taxon>Nematoda</taxon>
        <taxon>Chromadorea</taxon>
        <taxon>Rhabditida</taxon>
        <taxon>Rhabditina</taxon>
        <taxon>Rhabditomorpha</taxon>
        <taxon>Rhabditoidea</taxon>
        <taxon>Rhabditidae</taxon>
        <taxon>Diploscapter</taxon>
    </lineage>
</organism>
<dbReference type="EMBL" id="LIAE01010710">
    <property type="protein sequence ID" value="PAV56222.1"/>
    <property type="molecule type" value="Genomic_DNA"/>
</dbReference>
<name>A0A2A2J406_9BILA</name>
<evidence type="ECO:0000313" key="3">
    <source>
        <dbReference type="Proteomes" id="UP000218231"/>
    </source>
</evidence>
<accession>A0A2A2J406</accession>
<proteinExistence type="predicted"/>
<dbReference type="AlphaFoldDB" id="A0A2A2J406"/>
<keyword evidence="3" id="KW-1185">Reference proteome</keyword>
<dbReference type="Proteomes" id="UP000218231">
    <property type="component" value="Unassembled WGS sequence"/>
</dbReference>
<feature type="region of interest" description="Disordered" evidence="1">
    <location>
        <begin position="1"/>
        <end position="32"/>
    </location>
</feature>